<feature type="domain" description="CheR-type methyltransferase" evidence="6">
    <location>
        <begin position="7"/>
        <end position="281"/>
    </location>
</feature>
<proteinExistence type="predicted"/>
<evidence type="ECO:0000256" key="1">
    <source>
        <dbReference type="ARBA" id="ARBA00001541"/>
    </source>
</evidence>
<sequence>MPPETTPLIASQTVQPGEFRKIQSLTYQVAGIDLREGKEALVGARLNKRIRELGLKDVSSYLNLVEADRTGLELIALIDALTTNFTSFLREPQHFEFLRSVILPALATRASIRIWSAGCSTGEEPYSILFHLAQALGQAELAAVEILATDISTRALSAASAGVYPASRMKELPEAWRKRFFQRGVGGQDGMVRVREEWRSRIRFQRLNLMEEFTNVAVANVIFCRNVMIYFDKQTQQKLVRRFAERLEPGGWLLIGHSEGLMGMEHELSYVMPAVYRKPSGRKG</sequence>
<evidence type="ECO:0000256" key="3">
    <source>
        <dbReference type="ARBA" id="ARBA00022603"/>
    </source>
</evidence>
<dbReference type="InterPro" id="IPR022641">
    <property type="entry name" value="CheR_N"/>
</dbReference>
<reference evidence="7 8" key="1">
    <citation type="submission" date="2020-10" db="EMBL/GenBank/DDBJ databases">
        <title>Complete genome sequence of Paludibaculum fermentans P105T, a facultatively anaerobic acidobacterium capable of dissimilatory Fe(III) reduction.</title>
        <authorList>
            <person name="Dedysh S.N."/>
            <person name="Beletsky A.V."/>
            <person name="Kulichevskaya I.S."/>
            <person name="Mardanov A.V."/>
            <person name="Ravin N.V."/>
        </authorList>
    </citation>
    <scope>NUCLEOTIDE SEQUENCE [LARGE SCALE GENOMIC DNA]</scope>
    <source>
        <strain evidence="7 8">P105</strain>
    </source>
</reference>
<dbReference type="SUPFAM" id="SSF53335">
    <property type="entry name" value="S-adenosyl-L-methionine-dependent methyltransferases"/>
    <property type="match status" value="1"/>
</dbReference>
<dbReference type="SMART" id="SM00138">
    <property type="entry name" value="MeTrc"/>
    <property type="match status" value="1"/>
</dbReference>
<dbReference type="Gene3D" id="1.10.155.10">
    <property type="entry name" value="Chemotaxis receptor methyltransferase CheR, N-terminal domain"/>
    <property type="match status" value="1"/>
</dbReference>
<evidence type="ECO:0000313" key="8">
    <source>
        <dbReference type="Proteomes" id="UP000593892"/>
    </source>
</evidence>
<comment type="catalytic activity">
    <reaction evidence="1">
        <text>L-glutamyl-[protein] + S-adenosyl-L-methionine = [protein]-L-glutamate 5-O-methyl ester + S-adenosyl-L-homocysteine</text>
        <dbReference type="Rhea" id="RHEA:24452"/>
        <dbReference type="Rhea" id="RHEA-COMP:10208"/>
        <dbReference type="Rhea" id="RHEA-COMP:10311"/>
        <dbReference type="ChEBI" id="CHEBI:29973"/>
        <dbReference type="ChEBI" id="CHEBI:57856"/>
        <dbReference type="ChEBI" id="CHEBI:59789"/>
        <dbReference type="ChEBI" id="CHEBI:82795"/>
        <dbReference type="EC" id="2.1.1.80"/>
    </reaction>
</comment>
<protein>
    <recommendedName>
        <fullName evidence="2">protein-glutamate O-methyltransferase</fullName>
        <ecNumber evidence="2">2.1.1.80</ecNumber>
    </recommendedName>
</protein>
<evidence type="ECO:0000256" key="4">
    <source>
        <dbReference type="ARBA" id="ARBA00022679"/>
    </source>
</evidence>
<dbReference type="InterPro" id="IPR050903">
    <property type="entry name" value="Bact_Chemotaxis_MeTrfase"/>
</dbReference>
<dbReference type="SUPFAM" id="SSF47757">
    <property type="entry name" value="Chemotaxis receptor methyltransferase CheR, N-terminal domain"/>
    <property type="match status" value="1"/>
</dbReference>
<name>A0A7S7SLB6_PALFE</name>
<dbReference type="InterPro" id="IPR029063">
    <property type="entry name" value="SAM-dependent_MTases_sf"/>
</dbReference>
<dbReference type="Gene3D" id="3.40.50.150">
    <property type="entry name" value="Vaccinia Virus protein VP39"/>
    <property type="match status" value="1"/>
</dbReference>
<evidence type="ECO:0000256" key="2">
    <source>
        <dbReference type="ARBA" id="ARBA00012534"/>
    </source>
</evidence>
<evidence type="ECO:0000313" key="7">
    <source>
        <dbReference type="EMBL" id="QOY88658.1"/>
    </source>
</evidence>
<accession>A0A7S7SLB6</accession>
<dbReference type="Proteomes" id="UP000593892">
    <property type="component" value="Chromosome"/>
</dbReference>
<dbReference type="EMBL" id="CP063849">
    <property type="protein sequence ID" value="QOY88658.1"/>
    <property type="molecule type" value="Genomic_DNA"/>
</dbReference>
<keyword evidence="5" id="KW-0949">S-adenosyl-L-methionine</keyword>
<dbReference type="PANTHER" id="PTHR24422:SF19">
    <property type="entry name" value="CHEMOTAXIS PROTEIN METHYLTRANSFERASE"/>
    <property type="match status" value="1"/>
</dbReference>
<dbReference type="PRINTS" id="PR00996">
    <property type="entry name" value="CHERMTFRASE"/>
</dbReference>
<dbReference type="Pfam" id="PF03705">
    <property type="entry name" value="CheR_N"/>
    <property type="match status" value="1"/>
</dbReference>
<organism evidence="7 8">
    <name type="scientific">Paludibaculum fermentans</name>
    <dbReference type="NCBI Taxonomy" id="1473598"/>
    <lineage>
        <taxon>Bacteria</taxon>
        <taxon>Pseudomonadati</taxon>
        <taxon>Acidobacteriota</taxon>
        <taxon>Terriglobia</taxon>
        <taxon>Bryobacterales</taxon>
        <taxon>Bryobacteraceae</taxon>
        <taxon>Paludibaculum</taxon>
    </lineage>
</organism>
<dbReference type="InterPro" id="IPR022642">
    <property type="entry name" value="CheR_C"/>
</dbReference>
<dbReference type="EC" id="2.1.1.80" evidence="2"/>
<dbReference type="RefSeq" id="WP_194450320.1">
    <property type="nucleotide sequence ID" value="NZ_CP063849.1"/>
</dbReference>
<dbReference type="InterPro" id="IPR036804">
    <property type="entry name" value="CheR_N_sf"/>
</dbReference>
<dbReference type="KEGG" id="pfer:IRI77_01465"/>
<keyword evidence="4 7" id="KW-0808">Transferase</keyword>
<keyword evidence="8" id="KW-1185">Reference proteome</keyword>
<dbReference type="GO" id="GO:0008983">
    <property type="term" value="F:protein-glutamate O-methyltransferase activity"/>
    <property type="evidence" value="ECO:0007669"/>
    <property type="project" value="UniProtKB-EC"/>
</dbReference>
<dbReference type="PANTHER" id="PTHR24422">
    <property type="entry name" value="CHEMOTAXIS PROTEIN METHYLTRANSFERASE"/>
    <property type="match status" value="1"/>
</dbReference>
<dbReference type="InterPro" id="IPR026024">
    <property type="entry name" value="Chemotaxis_MeTrfase_CheR"/>
</dbReference>
<dbReference type="GO" id="GO:0032259">
    <property type="term" value="P:methylation"/>
    <property type="evidence" value="ECO:0007669"/>
    <property type="project" value="UniProtKB-KW"/>
</dbReference>
<dbReference type="Pfam" id="PF01739">
    <property type="entry name" value="CheR"/>
    <property type="match status" value="1"/>
</dbReference>
<gene>
    <name evidence="7" type="ORF">IRI77_01465</name>
</gene>
<evidence type="ECO:0000256" key="5">
    <source>
        <dbReference type="ARBA" id="ARBA00022691"/>
    </source>
</evidence>
<dbReference type="InterPro" id="IPR000780">
    <property type="entry name" value="CheR_MeTrfase"/>
</dbReference>
<dbReference type="AlphaFoldDB" id="A0A7S7SLB6"/>
<dbReference type="PROSITE" id="PS50123">
    <property type="entry name" value="CHER"/>
    <property type="match status" value="1"/>
</dbReference>
<evidence type="ECO:0000259" key="6">
    <source>
        <dbReference type="PROSITE" id="PS50123"/>
    </source>
</evidence>
<dbReference type="PIRSF" id="PIRSF000410">
    <property type="entry name" value="CheR"/>
    <property type="match status" value="1"/>
</dbReference>
<keyword evidence="3 7" id="KW-0489">Methyltransferase</keyword>